<evidence type="ECO:0000259" key="6">
    <source>
        <dbReference type="SMART" id="SM00845"/>
    </source>
</evidence>
<evidence type="ECO:0000256" key="5">
    <source>
        <dbReference type="HAMAP-Rule" id="MF_00121"/>
    </source>
</evidence>
<keyword evidence="8" id="KW-1185">Reference proteome</keyword>
<evidence type="ECO:0000256" key="3">
    <source>
        <dbReference type="ARBA" id="ARBA00022840"/>
    </source>
</evidence>
<keyword evidence="3 5" id="KW-0067">ATP-binding</keyword>
<dbReference type="InterPro" id="IPR006075">
    <property type="entry name" value="Asn/Gln-tRNA_Trfase_suB/E_cat"/>
</dbReference>
<sequence>MNTRTIIGLEIHVELSTKSKIFCSCSTDFGSTANSQCCPICIGMPGSLPTLNKKVVDYAVKAGLALNCNIARESKMDRKNYFYPDLVKGYQITQYDKPLCKNGFLKIGQGKNIKKIGIKRIHIEEDTGKSLHTNEDVTLLDYNRSGVPLIEIVTEPDLSSAEETKEFLESLRDILKYIGISDVKMEEGSLRCDVNINVATENGKSFSNITELKNLNSFKSVVKAIEFEENRHRLLLQEDKNTSKETRRWDDIANMTISMRSKETEDDYRYFLEPDIMNIALSEDEINKIKETLPELPRDKRERWATIFKLPEYDINILTSFLELANFFEETMSYYNSPKKLSNWIMTELLRRLKEEEMDISQLIFTPKDLAELLDLIDKGVINNFIGKKVFIEMINGEGKPKIIAEKNGWIQIEDIKVIDEVLRGILRENPQSVYDYRNGKDRAFGYLVGQSMKALKGKGNPQLINKVLKKLLEE</sequence>
<reference evidence="7 8" key="1">
    <citation type="submission" date="2021-06" db="EMBL/GenBank/DDBJ databases">
        <authorList>
            <person name="Sun Q."/>
            <person name="Li D."/>
        </authorList>
    </citation>
    <scope>NUCLEOTIDE SEQUENCE [LARGE SCALE GENOMIC DNA]</scope>
    <source>
        <strain evidence="7 8">MSJ-5</strain>
    </source>
</reference>
<evidence type="ECO:0000313" key="8">
    <source>
        <dbReference type="Proteomes" id="UP000779508"/>
    </source>
</evidence>
<keyword evidence="1 5" id="KW-0436">Ligase</keyword>
<dbReference type="NCBIfam" id="TIGR00133">
    <property type="entry name" value="gatB"/>
    <property type="match status" value="1"/>
</dbReference>
<keyword evidence="4 5" id="KW-0648">Protein biosynthesis</keyword>
<dbReference type="InterPro" id="IPR017958">
    <property type="entry name" value="Gln-tRNA_amidoTrfase_suB_CS"/>
</dbReference>
<gene>
    <name evidence="5 7" type="primary">gatB</name>
    <name evidence="7" type="ORF">KQI88_16545</name>
</gene>
<dbReference type="Proteomes" id="UP000779508">
    <property type="component" value="Unassembled WGS sequence"/>
</dbReference>
<comment type="caution">
    <text evidence="7">The sequence shown here is derived from an EMBL/GenBank/DDBJ whole genome shotgun (WGS) entry which is preliminary data.</text>
</comment>
<protein>
    <recommendedName>
        <fullName evidence="5">Aspartyl/glutamyl-tRNA(Asn/Gln) amidotransferase subunit B</fullName>
        <shortName evidence="5">Asp/Glu-ADT subunit B</shortName>
        <ecNumber evidence="5">6.3.5.-</ecNumber>
    </recommendedName>
</protein>
<dbReference type="PROSITE" id="PS01234">
    <property type="entry name" value="GATB"/>
    <property type="match status" value="1"/>
</dbReference>
<dbReference type="HAMAP" id="MF_00121">
    <property type="entry name" value="GatB"/>
    <property type="match status" value="1"/>
</dbReference>
<comment type="function">
    <text evidence="5">Allows the formation of correctly charged Asn-tRNA(Asn) or Gln-tRNA(Gln) through the transamidation of misacylated Asp-tRNA(Asn) or Glu-tRNA(Gln) in organisms which lack either or both of asparaginyl-tRNA or glutaminyl-tRNA synthetases. The reaction takes place in the presence of glutamine and ATP through an activated phospho-Asp-tRNA(Asn) or phospho-Glu-tRNA(Gln).</text>
</comment>
<name>A0ABS6G9G5_9FIRM</name>
<dbReference type="RefSeq" id="WP_216419279.1">
    <property type="nucleotide sequence ID" value="NZ_JAHLQK010000007.1"/>
</dbReference>
<dbReference type="InterPro" id="IPR018027">
    <property type="entry name" value="Asn/Gln_amidotransferase"/>
</dbReference>
<dbReference type="InterPro" id="IPR004413">
    <property type="entry name" value="GatB"/>
</dbReference>
<evidence type="ECO:0000256" key="1">
    <source>
        <dbReference type="ARBA" id="ARBA00022598"/>
    </source>
</evidence>
<evidence type="ECO:0000256" key="4">
    <source>
        <dbReference type="ARBA" id="ARBA00022917"/>
    </source>
</evidence>
<dbReference type="PANTHER" id="PTHR11659">
    <property type="entry name" value="GLUTAMYL-TRNA GLN AMIDOTRANSFERASE SUBUNIT B MITOCHONDRIAL AND PROKARYOTIC PET112-RELATED"/>
    <property type="match status" value="1"/>
</dbReference>
<dbReference type="NCBIfam" id="NF004012">
    <property type="entry name" value="PRK05477.1-2"/>
    <property type="match status" value="1"/>
</dbReference>
<comment type="subunit">
    <text evidence="5">Heterotrimer of A, B and C subunits.</text>
</comment>
<dbReference type="Pfam" id="PF02934">
    <property type="entry name" value="GatB_N"/>
    <property type="match status" value="1"/>
</dbReference>
<organism evidence="7 8">
    <name type="scientific">Alkaliphilus flagellatus</name>
    <dbReference type="NCBI Taxonomy" id="2841507"/>
    <lineage>
        <taxon>Bacteria</taxon>
        <taxon>Bacillati</taxon>
        <taxon>Bacillota</taxon>
        <taxon>Clostridia</taxon>
        <taxon>Peptostreptococcales</taxon>
        <taxon>Natronincolaceae</taxon>
        <taxon>Alkaliphilus</taxon>
    </lineage>
</organism>
<dbReference type="PANTHER" id="PTHR11659:SF0">
    <property type="entry name" value="GLUTAMYL-TRNA(GLN) AMIDOTRANSFERASE SUBUNIT B, MITOCHONDRIAL"/>
    <property type="match status" value="1"/>
</dbReference>
<dbReference type="SMART" id="SM00845">
    <property type="entry name" value="GatB_Yqey"/>
    <property type="match status" value="1"/>
</dbReference>
<comment type="catalytic activity">
    <reaction evidence="5">
        <text>L-glutamyl-tRNA(Gln) + L-glutamine + ATP + H2O = L-glutaminyl-tRNA(Gln) + L-glutamate + ADP + phosphate + H(+)</text>
        <dbReference type="Rhea" id="RHEA:17521"/>
        <dbReference type="Rhea" id="RHEA-COMP:9681"/>
        <dbReference type="Rhea" id="RHEA-COMP:9684"/>
        <dbReference type="ChEBI" id="CHEBI:15377"/>
        <dbReference type="ChEBI" id="CHEBI:15378"/>
        <dbReference type="ChEBI" id="CHEBI:29985"/>
        <dbReference type="ChEBI" id="CHEBI:30616"/>
        <dbReference type="ChEBI" id="CHEBI:43474"/>
        <dbReference type="ChEBI" id="CHEBI:58359"/>
        <dbReference type="ChEBI" id="CHEBI:78520"/>
        <dbReference type="ChEBI" id="CHEBI:78521"/>
        <dbReference type="ChEBI" id="CHEBI:456216"/>
    </reaction>
</comment>
<dbReference type="NCBIfam" id="NF004014">
    <property type="entry name" value="PRK05477.1-4"/>
    <property type="match status" value="1"/>
</dbReference>
<dbReference type="EC" id="6.3.5.-" evidence="5"/>
<evidence type="ECO:0000256" key="2">
    <source>
        <dbReference type="ARBA" id="ARBA00022741"/>
    </source>
</evidence>
<proteinExistence type="inferred from homology"/>
<dbReference type="EMBL" id="JAHLQK010000007">
    <property type="protein sequence ID" value="MBU5678030.1"/>
    <property type="molecule type" value="Genomic_DNA"/>
</dbReference>
<dbReference type="InterPro" id="IPR017959">
    <property type="entry name" value="Asn/Gln-tRNA_amidoTrfase_suB/E"/>
</dbReference>
<feature type="domain" description="Asn/Gln amidotransferase" evidence="6">
    <location>
        <begin position="326"/>
        <end position="473"/>
    </location>
</feature>
<comment type="similarity">
    <text evidence="5">Belongs to the GatB/GatE family. GatB subfamily.</text>
</comment>
<keyword evidence="2 5" id="KW-0547">Nucleotide-binding</keyword>
<comment type="catalytic activity">
    <reaction evidence="5">
        <text>L-aspartyl-tRNA(Asn) + L-glutamine + ATP + H2O = L-asparaginyl-tRNA(Asn) + L-glutamate + ADP + phosphate + 2 H(+)</text>
        <dbReference type="Rhea" id="RHEA:14513"/>
        <dbReference type="Rhea" id="RHEA-COMP:9674"/>
        <dbReference type="Rhea" id="RHEA-COMP:9677"/>
        <dbReference type="ChEBI" id="CHEBI:15377"/>
        <dbReference type="ChEBI" id="CHEBI:15378"/>
        <dbReference type="ChEBI" id="CHEBI:29985"/>
        <dbReference type="ChEBI" id="CHEBI:30616"/>
        <dbReference type="ChEBI" id="CHEBI:43474"/>
        <dbReference type="ChEBI" id="CHEBI:58359"/>
        <dbReference type="ChEBI" id="CHEBI:78515"/>
        <dbReference type="ChEBI" id="CHEBI:78516"/>
        <dbReference type="ChEBI" id="CHEBI:456216"/>
    </reaction>
</comment>
<evidence type="ECO:0000313" key="7">
    <source>
        <dbReference type="EMBL" id="MBU5678030.1"/>
    </source>
</evidence>
<accession>A0ABS6G9G5</accession>
<dbReference type="Pfam" id="PF02637">
    <property type="entry name" value="GatB_Yqey"/>
    <property type="match status" value="1"/>
</dbReference>